<feature type="transmembrane region" description="Helical" evidence="4">
    <location>
        <begin position="150"/>
        <end position="171"/>
    </location>
</feature>
<organism evidence="6 7">
    <name type="scientific">Advenella incenata</name>
    <dbReference type="NCBI Taxonomy" id="267800"/>
    <lineage>
        <taxon>Bacteria</taxon>
        <taxon>Pseudomonadati</taxon>
        <taxon>Pseudomonadota</taxon>
        <taxon>Betaproteobacteria</taxon>
        <taxon>Burkholderiales</taxon>
        <taxon>Alcaligenaceae</taxon>
    </lineage>
</organism>
<feature type="transmembrane region" description="Helical" evidence="4">
    <location>
        <begin position="177"/>
        <end position="198"/>
    </location>
</feature>
<feature type="transmembrane region" description="Helical" evidence="4">
    <location>
        <begin position="356"/>
        <end position="380"/>
    </location>
</feature>
<evidence type="ECO:0000313" key="7">
    <source>
        <dbReference type="Proteomes" id="UP000293398"/>
    </source>
</evidence>
<dbReference type="Gene3D" id="1.20.1250.20">
    <property type="entry name" value="MFS general substrate transporter like domains"/>
    <property type="match status" value="2"/>
</dbReference>
<feature type="transmembrane region" description="Helical" evidence="4">
    <location>
        <begin position="386"/>
        <end position="406"/>
    </location>
</feature>
<feature type="domain" description="Major facilitator superfamily (MFS) profile" evidence="5">
    <location>
        <begin position="22"/>
        <end position="409"/>
    </location>
</feature>
<keyword evidence="1 4" id="KW-0812">Transmembrane</keyword>
<evidence type="ECO:0000259" key="5">
    <source>
        <dbReference type="PROSITE" id="PS50850"/>
    </source>
</evidence>
<dbReference type="InterPro" id="IPR011701">
    <property type="entry name" value="MFS"/>
</dbReference>
<feature type="transmembrane region" description="Helical" evidence="4">
    <location>
        <begin position="91"/>
        <end position="109"/>
    </location>
</feature>
<name>A0A4Q7VSL0_9BURK</name>
<dbReference type="InterPro" id="IPR020846">
    <property type="entry name" value="MFS_dom"/>
</dbReference>
<dbReference type="Proteomes" id="UP000293398">
    <property type="component" value="Unassembled WGS sequence"/>
</dbReference>
<keyword evidence="3 4" id="KW-0472">Membrane</keyword>
<feature type="transmembrane region" description="Helical" evidence="4">
    <location>
        <begin position="61"/>
        <end position="84"/>
    </location>
</feature>
<feature type="transmembrane region" description="Helical" evidence="4">
    <location>
        <begin position="261"/>
        <end position="283"/>
    </location>
</feature>
<reference evidence="6 7" key="1">
    <citation type="submission" date="2019-02" db="EMBL/GenBank/DDBJ databases">
        <title>Genomic Encyclopedia of Type Strains, Phase IV (KMG-IV): sequencing the most valuable type-strain genomes for metagenomic binning, comparative biology and taxonomic classification.</title>
        <authorList>
            <person name="Goeker M."/>
        </authorList>
    </citation>
    <scope>NUCLEOTIDE SEQUENCE [LARGE SCALE GENOMIC DNA]</scope>
    <source>
        <strain evidence="6 7">DSM 23814</strain>
    </source>
</reference>
<evidence type="ECO:0000256" key="1">
    <source>
        <dbReference type="ARBA" id="ARBA00022692"/>
    </source>
</evidence>
<gene>
    <name evidence="6" type="ORF">EV681_1040</name>
</gene>
<sequence>MTNTTTNNQSNPIRKKQDSRAGWMVLILTLTIQALATMVLLVPPVMAPVLSDQLGVPAGYIGFYIAVAYLSAMLSSLSAGAMLTMVGPIRLSALCLMSSAAGLTLFVMAPSVWTLALAGVFIGLGYGPVTPCSSQILIKNTPMHRLSLIFSIKQTGVPLGGVLAAMIMPSLEQMVGWHSALGVVCVVLFFCAVVSLFAPRSWEPDATGIRRSFREEFFGALGTIYRVPVLRTLAVCSFCFSVCQLTLMTYAITFLHNEVGMSLVLAGVFLSVSQAAGVIGRILWGYLADNFFSTWSMLLLLAAGMLLSAVGVFYIDADSSQWWIIFVFAVFGATAIGWNGVYLAEVARRAPEGKSGSVTGATLAVTYLGVVLGPPAIGLVSQATGGFGYGFLSLLLPTIASIILLGRTKRHFQGDK</sequence>
<dbReference type="PROSITE" id="PS50850">
    <property type="entry name" value="MFS"/>
    <property type="match status" value="1"/>
</dbReference>
<feature type="transmembrane region" description="Helical" evidence="4">
    <location>
        <begin position="233"/>
        <end position="255"/>
    </location>
</feature>
<dbReference type="OrthoDB" id="8724598at2"/>
<dbReference type="PANTHER" id="PTHR23527">
    <property type="entry name" value="BLL3282 PROTEIN"/>
    <property type="match status" value="1"/>
</dbReference>
<dbReference type="GO" id="GO:0022857">
    <property type="term" value="F:transmembrane transporter activity"/>
    <property type="evidence" value="ECO:0007669"/>
    <property type="project" value="InterPro"/>
</dbReference>
<dbReference type="PANTHER" id="PTHR23527:SF1">
    <property type="entry name" value="BLL3282 PROTEIN"/>
    <property type="match status" value="1"/>
</dbReference>
<evidence type="ECO:0000313" key="6">
    <source>
        <dbReference type="EMBL" id="RZT99257.1"/>
    </source>
</evidence>
<dbReference type="InterPro" id="IPR052952">
    <property type="entry name" value="MFS-Transporter"/>
</dbReference>
<feature type="transmembrane region" description="Helical" evidence="4">
    <location>
        <begin position="321"/>
        <end position="344"/>
    </location>
</feature>
<dbReference type="RefSeq" id="WP_128395673.1">
    <property type="nucleotide sequence ID" value="NZ_SHKO01000001.1"/>
</dbReference>
<dbReference type="AlphaFoldDB" id="A0A4Q7VSL0"/>
<evidence type="ECO:0000256" key="2">
    <source>
        <dbReference type="ARBA" id="ARBA00022989"/>
    </source>
</evidence>
<proteinExistence type="predicted"/>
<comment type="caution">
    <text evidence="6">The sequence shown here is derived from an EMBL/GenBank/DDBJ whole genome shotgun (WGS) entry which is preliminary data.</text>
</comment>
<accession>A0A4Q7VSL0</accession>
<protein>
    <submittedName>
        <fullName evidence="6">Putative MFS family arabinose efflux permease</fullName>
    </submittedName>
</protein>
<evidence type="ECO:0000256" key="3">
    <source>
        <dbReference type="ARBA" id="ARBA00023136"/>
    </source>
</evidence>
<dbReference type="InterPro" id="IPR036259">
    <property type="entry name" value="MFS_trans_sf"/>
</dbReference>
<feature type="transmembrane region" description="Helical" evidence="4">
    <location>
        <begin position="295"/>
        <end position="315"/>
    </location>
</feature>
<dbReference type="Pfam" id="PF07690">
    <property type="entry name" value="MFS_1"/>
    <property type="match status" value="1"/>
</dbReference>
<dbReference type="SUPFAM" id="SSF103473">
    <property type="entry name" value="MFS general substrate transporter"/>
    <property type="match status" value="1"/>
</dbReference>
<feature type="transmembrane region" description="Helical" evidence="4">
    <location>
        <begin position="21"/>
        <end position="41"/>
    </location>
</feature>
<keyword evidence="2 4" id="KW-1133">Transmembrane helix</keyword>
<feature type="transmembrane region" description="Helical" evidence="4">
    <location>
        <begin position="115"/>
        <end position="138"/>
    </location>
</feature>
<dbReference type="EMBL" id="SHKO01000001">
    <property type="protein sequence ID" value="RZT99257.1"/>
    <property type="molecule type" value="Genomic_DNA"/>
</dbReference>
<keyword evidence="7" id="KW-1185">Reference proteome</keyword>
<evidence type="ECO:0000256" key="4">
    <source>
        <dbReference type="SAM" id="Phobius"/>
    </source>
</evidence>